<reference evidence="1 2" key="1">
    <citation type="submission" date="2016-05" db="EMBL/GenBank/DDBJ databases">
        <authorList>
            <person name="Ramsay J.P."/>
        </authorList>
    </citation>
    <scope>NUCLEOTIDE SEQUENCE [LARGE SCALE GENOMIC DNA]</scope>
    <source>
        <strain evidence="1 2">NZP2042</strain>
    </source>
</reference>
<organism evidence="1 2">
    <name type="scientific">Rhizobium loti</name>
    <name type="common">Mesorhizobium loti</name>
    <dbReference type="NCBI Taxonomy" id="381"/>
    <lineage>
        <taxon>Bacteria</taxon>
        <taxon>Pseudomonadati</taxon>
        <taxon>Pseudomonadota</taxon>
        <taxon>Alphaproteobacteria</taxon>
        <taxon>Hyphomicrobiales</taxon>
        <taxon>Phyllobacteriaceae</taxon>
        <taxon>Mesorhizobium</taxon>
    </lineage>
</organism>
<dbReference type="Pfam" id="PF06532">
    <property type="entry name" value="NrsF"/>
    <property type="match status" value="1"/>
</dbReference>
<sequence length="235" mass="25212">MQACAGQSSRETTVVRTDDLIAGLASDVKPVKRLRPPVNRAAIWLLLAAMVLFLLVISQGIRFDLAQCLREPSFVIGMTASLATGILSAIAAFALSLPDRSRLWLLLPIPALSLWLSNIGYQCLTQWVSIGPQGVTFGETARCFATIVLTSLPLSLAMLVMLRHSALLRPRIVTVMGSLSIAAITATALSLIHPIDATVMILIMNVGMAAMLVFLGGVFARTMFGWVAPRSPTLN</sequence>
<proteinExistence type="predicted"/>
<gene>
    <name evidence="1" type="ORF">A8145_05300</name>
</gene>
<dbReference type="EMBL" id="LYTK01000001">
    <property type="protein sequence ID" value="OBQ72238.1"/>
    <property type="molecule type" value="Genomic_DNA"/>
</dbReference>
<comment type="caution">
    <text evidence="1">The sequence shown here is derived from an EMBL/GenBank/DDBJ whole genome shotgun (WGS) entry which is preliminary data.</text>
</comment>
<evidence type="ECO:0000313" key="1">
    <source>
        <dbReference type="EMBL" id="OBQ72238.1"/>
    </source>
</evidence>
<dbReference type="InterPro" id="IPR009495">
    <property type="entry name" value="NrsF"/>
</dbReference>
<protein>
    <submittedName>
        <fullName evidence="1">Uncharacterized protein</fullName>
    </submittedName>
</protein>
<accession>A0A6M7U6C2</accession>
<dbReference type="Proteomes" id="UP000093737">
    <property type="component" value="Unassembled WGS sequence"/>
</dbReference>
<name>A0A6M7U6C2_RHILI</name>
<evidence type="ECO:0000313" key="2">
    <source>
        <dbReference type="Proteomes" id="UP000093737"/>
    </source>
</evidence>
<dbReference type="AlphaFoldDB" id="A0A6M7U6C2"/>